<feature type="chain" id="PRO_5035147710" evidence="1">
    <location>
        <begin position="20"/>
        <end position="255"/>
    </location>
</feature>
<comment type="caution">
    <text evidence="3">The sequence shown here is derived from an EMBL/GenBank/DDBJ whole genome shotgun (WGS) entry which is preliminary data.</text>
</comment>
<feature type="signal peptide" evidence="1">
    <location>
        <begin position="1"/>
        <end position="19"/>
    </location>
</feature>
<dbReference type="EMBL" id="DTQM01000073">
    <property type="protein sequence ID" value="HGC42333.1"/>
    <property type="molecule type" value="Genomic_DNA"/>
</dbReference>
<dbReference type="Pfam" id="PF07589">
    <property type="entry name" value="PEP-CTERM"/>
    <property type="match status" value="1"/>
</dbReference>
<evidence type="ECO:0000259" key="2">
    <source>
        <dbReference type="Pfam" id="PF07589"/>
    </source>
</evidence>
<dbReference type="AlphaFoldDB" id="A0A8J4H9M0"/>
<feature type="domain" description="Ice-binding protein C-terminal" evidence="2">
    <location>
        <begin position="228"/>
        <end position="252"/>
    </location>
</feature>
<sequence>MFYPLARFLLLSVCSSTSAPRPTEDRRNMKTKLLTTVAILGFATAGLLIGASAAQAGTETETVYYPSATTFQATNWSANVTVPSFNPALGTLDSVMVTLTESLQGTAQATNTSPTSSGTGSISLVNTANFSVATIPTPLVVTVNTQTTPTFTLAPGASSQVYNLAGSGTNSGSTTSDLSFFQTGSSWTATATDTGATSSNFSGGNETTAVTDTGMVMAMVTYNYSTVSTPEPASLALLGSGLVGLGFARRRRNKA</sequence>
<evidence type="ECO:0000313" key="3">
    <source>
        <dbReference type="EMBL" id="HGC42333.1"/>
    </source>
</evidence>
<gene>
    <name evidence="3" type="ORF">ENY07_03785</name>
</gene>
<keyword evidence="1" id="KW-0732">Signal</keyword>
<dbReference type="InterPro" id="IPR013424">
    <property type="entry name" value="Ice-binding_C"/>
</dbReference>
<accession>A0A8J4H9M0</accession>
<proteinExistence type="predicted"/>
<protein>
    <submittedName>
        <fullName evidence="3">Choice-of-anchor E domain-containing protein</fullName>
    </submittedName>
</protein>
<evidence type="ECO:0000256" key="1">
    <source>
        <dbReference type="SAM" id="SignalP"/>
    </source>
</evidence>
<reference evidence="3" key="1">
    <citation type="journal article" date="2020" name="mSystems">
        <title>Genome- and Community-Level Interaction Insights into Carbon Utilization and Element Cycling Functions of Hydrothermarchaeota in Hydrothermal Sediment.</title>
        <authorList>
            <person name="Zhou Z."/>
            <person name="Liu Y."/>
            <person name="Xu W."/>
            <person name="Pan J."/>
            <person name="Luo Z.H."/>
            <person name="Li M."/>
        </authorList>
    </citation>
    <scope>NUCLEOTIDE SEQUENCE</scope>
    <source>
        <strain evidence="3">SpSt-997</strain>
    </source>
</reference>
<name>A0A8J4H9M0_9PROT</name>
<dbReference type="NCBIfam" id="TIGR02595">
    <property type="entry name" value="PEP_CTERM"/>
    <property type="match status" value="1"/>
</dbReference>
<dbReference type="NCBIfam" id="NF033208">
    <property type="entry name" value="choice_anch_E"/>
    <property type="match status" value="1"/>
</dbReference>
<organism evidence="3">
    <name type="scientific">Acidicaldus sp</name>
    <dbReference type="NCBI Taxonomy" id="1872105"/>
    <lineage>
        <taxon>Bacteria</taxon>
        <taxon>Pseudomonadati</taxon>
        <taxon>Pseudomonadota</taxon>
        <taxon>Alphaproteobacteria</taxon>
        <taxon>Acetobacterales</taxon>
        <taxon>Acetobacteraceae</taxon>
        <taxon>Acidicaldus</taxon>
    </lineage>
</organism>